<name>A0A6N3FD72_MEDGN</name>
<sequence>MIDKIIYWLFQPGKDCKHCCLRCEYYDLCRSEVKRGKERKNEKF</sequence>
<gene>
    <name evidence="1" type="ORF">RGLFYP36_01785</name>
</gene>
<dbReference type="AlphaFoldDB" id="A0A6N3FD72"/>
<reference evidence="1" key="1">
    <citation type="submission" date="2019-11" db="EMBL/GenBank/DDBJ databases">
        <authorList>
            <person name="Feng L."/>
        </authorList>
    </citation>
    <scope>NUCLEOTIDE SEQUENCE</scope>
    <source>
        <strain evidence="1">RgnavusLFYP36</strain>
    </source>
</reference>
<dbReference type="EMBL" id="CACRUU010000084">
    <property type="protein sequence ID" value="VYU49829.1"/>
    <property type="molecule type" value="Genomic_DNA"/>
</dbReference>
<organism evidence="1">
    <name type="scientific">Mediterraneibacter gnavus</name>
    <name type="common">Ruminococcus gnavus</name>
    <dbReference type="NCBI Taxonomy" id="33038"/>
    <lineage>
        <taxon>Bacteria</taxon>
        <taxon>Bacillati</taxon>
        <taxon>Bacillota</taxon>
        <taxon>Clostridia</taxon>
        <taxon>Lachnospirales</taxon>
        <taxon>Lachnospiraceae</taxon>
        <taxon>Mediterraneibacter</taxon>
    </lineage>
</organism>
<accession>A0A6N3FD72</accession>
<proteinExistence type="predicted"/>
<evidence type="ECO:0000313" key="1">
    <source>
        <dbReference type="EMBL" id="VYU49829.1"/>
    </source>
</evidence>
<protein>
    <submittedName>
        <fullName evidence="1">Uncharacterized protein</fullName>
    </submittedName>
</protein>